<keyword evidence="8" id="KW-0472">Membrane</keyword>
<dbReference type="GO" id="GO:0005789">
    <property type="term" value="C:endoplasmic reticulum membrane"/>
    <property type="evidence" value="ECO:0007669"/>
    <property type="project" value="UniProtKB-SubCell"/>
</dbReference>
<dbReference type="GO" id="GO:0016705">
    <property type="term" value="F:oxidoreductase activity, acting on paired donors, with incorporation or reduction of molecular oxygen"/>
    <property type="evidence" value="ECO:0007669"/>
    <property type="project" value="InterPro"/>
</dbReference>
<keyword evidence="4" id="KW-0349">Heme</keyword>
<reference evidence="9" key="1">
    <citation type="submission" date="2020-08" db="EMBL/GenBank/DDBJ databases">
        <title>Multicomponent nature underlies the extraordinary mechanical properties of spider dragline silk.</title>
        <authorList>
            <person name="Kono N."/>
            <person name="Nakamura H."/>
            <person name="Mori M."/>
            <person name="Yoshida Y."/>
            <person name="Ohtoshi R."/>
            <person name="Malay A.D."/>
            <person name="Moran D.A.P."/>
            <person name="Tomita M."/>
            <person name="Numata K."/>
            <person name="Arakawa K."/>
        </authorList>
    </citation>
    <scope>NUCLEOTIDE SEQUENCE</scope>
</reference>
<keyword evidence="4" id="KW-0479">Metal-binding</keyword>
<accession>A0A8X6U6E0</accession>
<evidence type="ECO:0000313" key="9">
    <source>
        <dbReference type="EMBL" id="GFT79176.1"/>
    </source>
</evidence>
<protein>
    <submittedName>
        <fullName evidence="9">Cytochrome P450 4V2</fullName>
    </submittedName>
</protein>
<name>A0A8X6U6E0_NEPPI</name>
<dbReference type="Proteomes" id="UP000887013">
    <property type="component" value="Unassembled WGS sequence"/>
</dbReference>
<keyword evidence="10" id="KW-1185">Reference proteome</keyword>
<keyword evidence="7" id="KW-0560">Oxidoreductase</keyword>
<keyword evidence="5" id="KW-0256">Endoplasmic reticulum</keyword>
<evidence type="ECO:0000256" key="1">
    <source>
        <dbReference type="ARBA" id="ARBA00001971"/>
    </source>
</evidence>
<dbReference type="GO" id="GO:0004497">
    <property type="term" value="F:monooxygenase activity"/>
    <property type="evidence" value="ECO:0007669"/>
    <property type="project" value="UniProtKB-KW"/>
</dbReference>
<sequence>MHVKGLFAFDLEVCKVERECGWEQGGVHGDGRYHLLAKGTGLHDKSWHYDYLKLLLGTGLITSSVEKWRPRRKLLAPCFHTDILRGFLTIFNERSQTLVEYLRLETKKEFTNIGTPVTLTTLDIIYEAMLGSSVEALENNSAQYITAMKKLLNINMSRVLKFWEWSTFIHDLTSGREEKRVVKLINDVTKSVIQERKKQYLNGHKNVRGKRKALMDLLLELHFETKELSEEDICEEVNTFVAAGHETVAHTITWALYLVGLYPDVQAKIHEELDGIFGTDGNRYVTETDLNDLKYLECVLKSPRPLQVNSSSTDGMESL</sequence>
<evidence type="ECO:0000256" key="2">
    <source>
        <dbReference type="ARBA" id="ARBA00004586"/>
    </source>
</evidence>
<comment type="subcellular location">
    <subcellularLocation>
        <location evidence="2">Endoplasmic reticulum membrane</location>
    </subcellularLocation>
</comment>
<dbReference type="SUPFAM" id="SSF48264">
    <property type="entry name" value="Cytochrome P450"/>
    <property type="match status" value="1"/>
</dbReference>
<evidence type="ECO:0000313" key="10">
    <source>
        <dbReference type="Proteomes" id="UP000887013"/>
    </source>
</evidence>
<dbReference type="GO" id="GO:0005506">
    <property type="term" value="F:iron ion binding"/>
    <property type="evidence" value="ECO:0007669"/>
    <property type="project" value="InterPro"/>
</dbReference>
<keyword evidence="7" id="KW-0503">Monooxygenase</keyword>
<dbReference type="OrthoDB" id="1470350at2759"/>
<evidence type="ECO:0000256" key="6">
    <source>
        <dbReference type="ARBA" id="ARBA00023004"/>
    </source>
</evidence>
<dbReference type="PRINTS" id="PR00463">
    <property type="entry name" value="EP450I"/>
</dbReference>
<dbReference type="Gene3D" id="1.10.630.10">
    <property type="entry name" value="Cytochrome P450"/>
    <property type="match status" value="1"/>
</dbReference>
<comment type="similarity">
    <text evidence="3">Belongs to the cytochrome P450 family.</text>
</comment>
<organism evidence="9 10">
    <name type="scientific">Nephila pilipes</name>
    <name type="common">Giant wood spider</name>
    <name type="synonym">Nephila maculata</name>
    <dbReference type="NCBI Taxonomy" id="299642"/>
    <lineage>
        <taxon>Eukaryota</taxon>
        <taxon>Metazoa</taxon>
        <taxon>Ecdysozoa</taxon>
        <taxon>Arthropoda</taxon>
        <taxon>Chelicerata</taxon>
        <taxon>Arachnida</taxon>
        <taxon>Araneae</taxon>
        <taxon>Araneomorphae</taxon>
        <taxon>Entelegynae</taxon>
        <taxon>Araneoidea</taxon>
        <taxon>Nephilidae</taxon>
        <taxon>Nephila</taxon>
    </lineage>
</organism>
<gene>
    <name evidence="9" type="primary">Cyp4v2</name>
    <name evidence="9" type="ORF">NPIL_26401</name>
</gene>
<keyword evidence="6" id="KW-0408">Iron</keyword>
<comment type="caution">
    <text evidence="9">The sequence shown here is derived from an EMBL/GenBank/DDBJ whole genome shotgun (WGS) entry which is preliminary data.</text>
</comment>
<dbReference type="InterPro" id="IPR002401">
    <property type="entry name" value="Cyt_P450_E_grp-I"/>
</dbReference>
<evidence type="ECO:0000256" key="7">
    <source>
        <dbReference type="ARBA" id="ARBA00023033"/>
    </source>
</evidence>
<dbReference type="InterPro" id="IPR036396">
    <property type="entry name" value="Cyt_P450_sf"/>
</dbReference>
<dbReference type="Pfam" id="PF00067">
    <property type="entry name" value="p450"/>
    <property type="match status" value="1"/>
</dbReference>
<dbReference type="PANTHER" id="PTHR24291">
    <property type="entry name" value="CYTOCHROME P450 FAMILY 4"/>
    <property type="match status" value="1"/>
</dbReference>
<dbReference type="InterPro" id="IPR050196">
    <property type="entry name" value="Cytochrome_P450_Monoox"/>
</dbReference>
<proteinExistence type="inferred from homology"/>
<dbReference type="GO" id="GO:0020037">
    <property type="term" value="F:heme binding"/>
    <property type="evidence" value="ECO:0007669"/>
    <property type="project" value="InterPro"/>
</dbReference>
<dbReference type="PANTHER" id="PTHR24291:SF189">
    <property type="entry name" value="CYTOCHROME P450 4C3-RELATED"/>
    <property type="match status" value="1"/>
</dbReference>
<dbReference type="AlphaFoldDB" id="A0A8X6U6E0"/>
<evidence type="ECO:0000256" key="5">
    <source>
        <dbReference type="ARBA" id="ARBA00022824"/>
    </source>
</evidence>
<dbReference type="EMBL" id="BMAW01071682">
    <property type="protein sequence ID" value="GFT79176.1"/>
    <property type="molecule type" value="Genomic_DNA"/>
</dbReference>
<evidence type="ECO:0000256" key="4">
    <source>
        <dbReference type="ARBA" id="ARBA00022617"/>
    </source>
</evidence>
<comment type="cofactor">
    <cofactor evidence="1">
        <name>heme</name>
        <dbReference type="ChEBI" id="CHEBI:30413"/>
    </cofactor>
</comment>
<dbReference type="InterPro" id="IPR001128">
    <property type="entry name" value="Cyt_P450"/>
</dbReference>
<evidence type="ECO:0000256" key="3">
    <source>
        <dbReference type="ARBA" id="ARBA00010617"/>
    </source>
</evidence>
<evidence type="ECO:0000256" key="8">
    <source>
        <dbReference type="ARBA" id="ARBA00023136"/>
    </source>
</evidence>